<comment type="caution">
    <text evidence="2">The sequence shown here is derived from an EMBL/GenBank/DDBJ whole genome shotgun (WGS) entry which is preliminary data.</text>
</comment>
<proteinExistence type="predicted"/>
<accession>A0A1G1V919</accession>
<dbReference type="EMBL" id="MHBZ01000010">
    <property type="protein sequence ID" value="OGY11853.1"/>
    <property type="molecule type" value="Genomic_DNA"/>
</dbReference>
<name>A0A1G1V919_9BACT</name>
<dbReference type="Proteomes" id="UP000178319">
    <property type="component" value="Unassembled WGS sequence"/>
</dbReference>
<evidence type="ECO:0000313" key="3">
    <source>
        <dbReference type="Proteomes" id="UP000178319"/>
    </source>
</evidence>
<evidence type="ECO:0000256" key="1">
    <source>
        <dbReference type="SAM" id="MobiDB-lite"/>
    </source>
</evidence>
<dbReference type="STRING" id="1797516.A3D26_01100"/>
<evidence type="ECO:0000313" key="2">
    <source>
        <dbReference type="EMBL" id="OGY11853.1"/>
    </source>
</evidence>
<gene>
    <name evidence="2" type="ORF">A3D26_01100</name>
</gene>
<reference evidence="2 3" key="1">
    <citation type="journal article" date="2016" name="Nat. Commun.">
        <title>Thousands of microbial genomes shed light on interconnected biogeochemical processes in an aquifer system.</title>
        <authorList>
            <person name="Anantharaman K."/>
            <person name="Brown C.T."/>
            <person name="Hug L.A."/>
            <person name="Sharon I."/>
            <person name="Castelle C.J."/>
            <person name="Probst A.J."/>
            <person name="Thomas B.C."/>
            <person name="Singh A."/>
            <person name="Wilkins M.J."/>
            <person name="Karaoz U."/>
            <person name="Brodie E.L."/>
            <person name="Williams K.H."/>
            <person name="Hubbard S.S."/>
            <person name="Banfield J.F."/>
        </authorList>
    </citation>
    <scope>NUCLEOTIDE SEQUENCE [LARGE SCALE GENOMIC DNA]</scope>
</reference>
<sequence length="80" mass="9371">MHENEQGRGYDGEFFDDPDAPVDKPDWFRERFSNRHRLSARQKRGLLALAREFERRASSVDDQGDYEAPRHTGPSGYLLF</sequence>
<dbReference type="AlphaFoldDB" id="A0A1G1V919"/>
<protein>
    <submittedName>
        <fullName evidence="2">Uncharacterized protein</fullName>
    </submittedName>
</protein>
<feature type="region of interest" description="Disordered" evidence="1">
    <location>
        <begin position="58"/>
        <end position="80"/>
    </location>
</feature>
<organism evidence="2 3">
    <name type="scientific">Candidatus Blackburnbacteria bacterium RIFCSPHIGHO2_02_FULL_44_20</name>
    <dbReference type="NCBI Taxonomy" id="1797516"/>
    <lineage>
        <taxon>Bacteria</taxon>
        <taxon>Candidatus Blackburniibacteriota</taxon>
    </lineage>
</organism>